<organism evidence="8 9">
    <name type="scientific">Naumovozyma dairenensis (strain ATCC 10597 / BCRC 20456 / CBS 421 / NBRC 0211 / NRRL Y-12639)</name>
    <name type="common">Saccharomyces dairenensis</name>
    <dbReference type="NCBI Taxonomy" id="1071378"/>
    <lineage>
        <taxon>Eukaryota</taxon>
        <taxon>Fungi</taxon>
        <taxon>Dikarya</taxon>
        <taxon>Ascomycota</taxon>
        <taxon>Saccharomycotina</taxon>
        <taxon>Saccharomycetes</taxon>
        <taxon>Saccharomycetales</taxon>
        <taxon>Saccharomycetaceae</taxon>
        <taxon>Naumovozyma</taxon>
    </lineage>
</organism>
<comment type="subcellular location">
    <subcellularLocation>
        <location evidence="1">Mitochondrion</location>
    </subcellularLocation>
</comment>
<evidence type="ECO:0000256" key="2">
    <source>
        <dbReference type="ARBA" id="ARBA00009254"/>
    </source>
</evidence>
<dbReference type="OrthoDB" id="270763at2759"/>
<evidence type="ECO:0000256" key="4">
    <source>
        <dbReference type="ARBA" id="ARBA00023128"/>
    </source>
</evidence>
<dbReference type="GO" id="GO:0003735">
    <property type="term" value="F:structural constituent of ribosome"/>
    <property type="evidence" value="ECO:0007669"/>
    <property type="project" value="EnsemblFungi"/>
</dbReference>
<dbReference type="GO" id="GO:1902775">
    <property type="term" value="P:mitochondrial large ribosomal subunit assembly"/>
    <property type="evidence" value="ECO:0007669"/>
    <property type="project" value="EnsemblFungi"/>
</dbReference>
<dbReference type="STRING" id="1071378.G0WH86"/>
<evidence type="ECO:0000256" key="3">
    <source>
        <dbReference type="ARBA" id="ARBA00022980"/>
    </source>
</evidence>
<keyword evidence="5" id="KW-0687">Ribonucleoprotein</keyword>
<keyword evidence="4" id="KW-0496">Mitochondrion</keyword>
<dbReference type="Gene3D" id="6.10.140.1190">
    <property type="match status" value="1"/>
</dbReference>
<dbReference type="AlphaFoldDB" id="G0WH86"/>
<dbReference type="Gene3D" id="6.10.330.20">
    <property type="match status" value="1"/>
</dbReference>
<evidence type="ECO:0000313" key="9">
    <source>
        <dbReference type="Proteomes" id="UP000000689"/>
    </source>
</evidence>
<proteinExistence type="inferred from homology"/>
<evidence type="ECO:0000256" key="7">
    <source>
        <dbReference type="ARBA" id="ARBA00035399"/>
    </source>
</evidence>
<evidence type="ECO:0000256" key="5">
    <source>
        <dbReference type="ARBA" id="ARBA00023274"/>
    </source>
</evidence>
<accession>G0WH86</accession>
<reference evidence="8 9" key="1">
    <citation type="journal article" date="2011" name="Proc. Natl. Acad. Sci. U.S.A.">
        <title>Evolutionary erosion of yeast sex chromosomes by mating-type switching accidents.</title>
        <authorList>
            <person name="Gordon J.L."/>
            <person name="Armisen D."/>
            <person name="Proux-Wera E."/>
            <person name="Oheigeartaigh S.S."/>
            <person name="Byrne K.P."/>
            <person name="Wolfe K.H."/>
        </authorList>
    </citation>
    <scope>NUCLEOTIDE SEQUENCE [LARGE SCALE GENOMIC DNA]</scope>
    <source>
        <strain evidence="9">ATCC 10597 / BCRC 20456 / CBS 421 / NBRC 0211 / NRRL Y-12639</strain>
    </source>
</reference>
<evidence type="ECO:0000256" key="1">
    <source>
        <dbReference type="ARBA" id="ARBA00004173"/>
    </source>
</evidence>
<comment type="similarity">
    <text evidence="2">Belongs to the universal ribosomal protein uL29 family.</text>
</comment>
<dbReference type="KEGG" id="ndi:NDAI_0J02720"/>
<dbReference type="InterPro" id="IPR010729">
    <property type="entry name" value="Ribosomal_uL29_mit"/>
</dbReference>
<evidence type="ECO:0000256" key="6">
    <source>
        <dbReference type="ARBA" id="ARBA00035289"/>
    </source>
</evidence>
<protein>
    <recommendedName>
        <fullName evidence="6">Large ribosomal subunit protein uL29m</fullName>
    </recommendedName>
    <alternativeName>
        <fullName evidence="7">54S ribosomal protein L4, mitochondrial</fullName>
    </alternativeName>
</protein>
<keyword evidence="9" id="KW-1185">Reference proteome</keyword>
<dbReference type="RefSeq" id="XP_003672407.1">
    <property type="nucleotide sequence ID" value="XM_003672359.1"/>
</dbReference>
<dbReference type="GO" id="GO:0032543">
    <property type="term" value="P:mitochondrial translation"/>
    <property type="evidence" value="ECO:0007669"/>
    <property type="project" value="EnsemblFungi"/>
</dbReference>
<dbReference type="GO" id="GO:0005762">
    <property type="term" value="C:mitochondrial large ribosomal subunit"/>
    <property type="evidence" value="ECO:0007669"/>
    <property type="project" value="EnsemblFungi"/>
</dbReference>
<sequence length="335" mass="39144">MLNFNRCLHDTATRYARTRFTIPKPKPIPSSNPRKPTQTTHYLKNLEVTPPIPPSTANKQFHISDTHPLWQFFHTNIKDNKKSHDYITPPSQLDTQSRSWSITELRRKSFNDLHSLWYACLRQRNIFAREMHLINTETSSNKNNHVHSLQQINEKCRVTMWRIRHVLSERDYAFRIARSTTTNNVIDQLSEQVETTEQLERFQYAVFGISEIISENVIDRKFIDGLKYITNLKLKILAKKHDTLNEKLVNDLQLNYRDNTSSMGINDLAEAFIVFIAEFDLESSIEACDAIKELRSDPKNKISKYDELETISKYIKQLKESSSSQDEVEVTPEAI</sequence>
<dbReference type="GeneID" id="11494501"/>
<dbReference type="EMBL" id="HE580276">
    <property type="protein sequence ID" value="CCD27164.1"/>
    <property type="molecule type" value="Genomic_DNA"/>
</dbReference>
<gene>
    <name evidence="8" type="primary">NDAI0J02720</name>
    <name evidence="8" type="ordered locus">NDAI_0J02720</name>
</gene>
<dbReference type="InterPro" id="IPR038340">
    <property type="entry name" value="MRP-L47_sf"/>
</dbReference>
<dbReference type="Proteomes" id="UP000000689">
    <property type="component" value="Chromosome 10"/>
</dbReference>
<dbReference type="PANTHER" id="PTHR21183">
    <property type="entry name" value="RIBOSOMAL PROTEIN L47, MITOCHONDRIAL-RELATED"/>
    <property type="match status" value="1"/>
</dbReference>
<dbReference type="HOGENOM" id="CLU_872105_0_0_1"/>
<dbReference type="PANTHER" id="PTHR21183:SF18">
    <property type="entry name" value="LARGE RIBOSOMAL SUBUNIT PROTEIN UL29M"/>
    <property type="match status" value="1"/>
</dbReference>
<keyword evidence="3" id="KW-0689">Ribosomal protein</keyword>
<name>G0WH86_NAUDC</name>
<dbReference type="eggNOG" id="KOG3331">
    <property type="taxonomic scope" value="Eukaryota"/>
</dbReference>
<dbReference type="Pfam" id="PF06984">
    <property type="entry name" value="MRP-L47"/>
    <property type="match status" value="1"/>
</dbReference>
<evidence type="ECO:0000313" key="8">
    <source>
        <dbReference type="EMBL" id="CCD27164.1"/>
    </source>
</evidence>